<keyword evidence="1" id="KW-0863">Zinc-finger</keyword>
<proteinExistence type="predicted"/>
<dbReference type="SMART" id="SM00355">
    <property type="entry name" value="ZnF_C2H2"/>
    <property type="match status" value="2"/>
</dbReference>
<feature type="domain" description="C2H2-type" evidence="3">
    <location>
        <begin position="330"/>
        <end position="354"/>
    </location>
</feature>
<evidence type="ECO:0000259" key="3">
    <source>
        <dbReference type="PROSITE" id="PS50157"/>
    </source>
</evidence>
<protein>
    <recommendedName>
        <fullName evidence="3">C2H2-type domain-containing protein</fullName>
    </recommendedName>
</protein>
<keyword evidence="1" id="KW-0479">Metal-binding</keyword>
<keyword evidence="1" id="KW-0862">Zinc</keyword>
<dbReference type="GO" id="GO:0003700">
    <property type="term" value="F:DNA-binding transcription factor activity"/>
    <property type="evidence" value="ECO:0007669"/>
    <property type="project" value="InterPro"/>
</dbReference>
<dbReference type="InterPro" id="IPR013087">
    <property type="entry name" value="Znf_C2H2_type"/>
</dbReference>
<accession>A0A135U247</accession>
<feature type="compositionally biased region" description="Low complexity" evidence="2">
    <location>
        <begin position="111"/>
        <end position="131"/>
    </location>
</feature>
<gene>
    <name evidence="4" type="ORF">CSAL01_00635</name>
</gene>
<feature type="region of interest" description="Disordered" evidence="2">
    <location>
        <begin position="443"/>
        <end position="462"/>
    </location>
</feature>
<evidence type="ECO:0000313" key="5">
    <source>
        <dbReference type="Proteomes" id="UP000070121"/>
    </source>
</evidence>
<dbReference type="PROSITE" id="PS00028">
    <property type="entry name" value="ZINC_FINGER_C2H2_1"/>
    <property type="match status" value="1"/>
</dbReference>
<feature type="compositionally biased region" description="Low complexity" evidence="2">
    <location>
        <begin position="400"/>
        <end position="417"/>
    </location>
</feature>
<reference evidence="4 5" key="1">
    <citation type="submission" date="2014-02" db="EMBL/GenBank/DDBJ databases">
        <title>The genome sequence of Colletotrichum salicis CBS 607.94.</title>
        <authorList>
            <person name="Baroncelli R."/>
            <person name="Thon M.R."/>
        </authorList>
    </citation>
    <scope>NUCLEOTIDE SEQUENCE [LARGE SCALE GENOMIC DNA]</scope>
    <source>
        <strain evidence="4 5">CBS 607.94</strain>
    </source>
</reference>
<dbReference type="Proteomes" id="UP000070121">
    <property type="component" value="Unassembled WGS sequence"/>
</dbReference>
<dbReference type="STRING" id="1209931.A0A135U247"/>
<evidence type="ECO:0000256" key="2">
    <source>
        <dbReference type="SAM" id="MobiDB-lite"/>
    </source>
</evidence>
<dbReference type="EMBL" id="JFFI01001775">
    <property type="protein sequence ID" value="KXH54479.1"/>
    <property type="molecule type" value="Genomic_DNA"/>
</dbReference>
<feature type="compositionally biased region" description="Basic residues" evidence="2">
    <location>
        <begin position="277"/>
        <end position="287"/>
    </location>
</feature>
<feature type="compositionally biased region" description="Basic residues" evidence="2">
    <location>
        <begin position="443"/>
        <end position="456"/>
    </location>
</feature>
<evidence type="ECO:0000313" key="4">
    <source>
        <dbReference type="EMBL" id="KXH54479.1"/>
    </source>
</evidence>
<sequence>MAYYYENVLLGHFSQDQGPYYEEQSYSQMPMAYLRSSTTSSSPAPVDPSLGSFSHLQCQTPWPTHQTHQIQQYMDGPRTAFFVPGQVLLGVSQPAKESNPLPPASQRRHGSPCSQQTLSSSDSHSPPTESDVLPATPPDYSATSPFLQHKQFIGSWGTQLQSHALFGMDVQGDTYVNPYEVNDMFEKEVVPTTFESAATFSFCCSESDEASVAQHSTFSSRQITPEPIIKQEATMADLPFHPNYPDPESGGTSIFEPEIKAEPLAADDDKDLDYKPKHSRKRSRKTTARSQARPSGSSHERKRSKINNDIGSLSSTRLNATLSSMRNPKILCKECNTPFSDDSTHQKHMKQHHTRPFVCVFNYAGCPSTFASKNEWKRHVSSQHLALQYWLCEQDGCSKTTNPPTNRRSSSSSSSVTPTPPALPNGAIFNRKDLYTQHVRRMHVPPHVRKAQKQKKPTPDWDEHLKSLQTDAEKIRCDLPRYMRCPAVNCGHDFNGPQAWDERMEHVARHLECAAEGKEPMVHFGGEHDPTLTQWASSADVYVVRRTRNLTLEWELINPLKGEVGPSAGNGKGGSSSSNNSTVHKEIVVAVCSDEDAEGEDEEQFTFITQSP</sequence>
<dbReference type="InterPro" id="IPR039970">
    <property type="entry name" value="TF_Grauzone"/>
</dbReference>
<comment type="caution">
    <text evidence="4">The sequence shown here is derived from an EMBL/GenBank/DDBJ whole genome shotgun (WGS) entry which is preliminary data.</text>
</comment>
<feature type="region of interest" description="Disordered" evidence="2">
    <location>
        <begin position="36"/>
        <end position="58"/>
    </location>
</feature>
<name>A0A135U247_9PEZI</name>
<keyword evidence="5" id="KW-1185">Reference proteome</keyword>
<feature type="region of interest" description="Disordered" evidence="2">
    <location>
        <begin position="93"/>
        <end position="141"/>
    </location>
</feature>
<organism evidence="4 5">
    <name type="scientific">Colletotrichum salicis</name>
    <dbReference type="NCBI Taxonomy" id="1209931"/>
    <lineage>
        <taxon>Eukaryota</taxon>
        <taxon>Fungi</taxon>
        <taxon>Dikarya</taxon>
        <taxon>Ascomycota</taxon>
        <taxon>Pezizomycotina</taxon>
        <taxon>Sordariomycetes</taxon>
        <taxon>Hypocreomycetidae</taxon>
        <taxon>Glomerellales</taxon>
        <taxon>Glomerellaceae</taxon>
        <taxon>Colletotrichum</taxon>
        <taxon>Colletotrichum acutatum species complex</taxon>
    </lineage>
</organism>
<dbReference type="PANTHER" id="PTHR23225:SF2">
    <property type="entry name" value="AT09679P-RELATED"/>
    <property type="match status" value="1"/>
</dbReference>
<feature type="region of interest" description="Disordered" evidence="2">
    <location>
        <begin position="400"/>
        <end position="429"/>
    </location>
</feature>
<dbReference type="PROSITE" id="PS50157">
    <property type="entry name" value="ZINC_FINGER_C2H2_2"/>
    <property type="match status" value="1"/>
</dbReference>
<dbReference type="Gene3D" id="3.30.160.60">
    <property type="entry name" value="Classic Zinc Finger"/>
    <property type="match status" value="1"/>
</dbReference>
<dbReference type="GO" id="GO:0008270">
    <property type="term" value="F:zinc ion binding"/>
    <property type="evidence" value="ECO:0007669"/>
    <property type="project" value="UniProtKB-KW"/>
</dbReference>
<evidence type="ECO:0000256" key="1">
    <source>
        <dbReference type="PROSITE-ProRule" id="PRU00042"/>
    </source>
</evidence>
<dbReference type="PANTHER" id="PTHR23225">
    <property type="entry name" value="ZINC FINGER PROTEIN"/>
    <property type="match status" value="1"/>
</dbReference>
<dbReference type="AlphaFoldDB" id="A0A135U247"/>
<feature type="region of interest" description="Disordered" evidence="2">
    <location>
        <begin position="561"/>
        <end position="583"/>
    </location>
</feature>
<feature type="region of interest" description="Disordered" evidence="2">
    <location>
        <begin position="265"/>
        <end position="312"/>
    </location>
</feature>
<dbReference type="OrthoDB" id="5388486at2759"/>